<evidence type="ECO:0000256" key="1">
    <source>
        <dbReference type="SAM" id="SignalP"/>
    </source>
</evidence>
<dbReference type="Proteomes" id="UP000310406">
    <property type="component" value="Unassembled WGS sequence"/>
</dbReference>
<feature type="chain" id="PRO_5020727124" description="META domain-containing protein" evidence="1">
    <location>
        <begin position="26"/>
        <end position="153"/>
    </location>
</feature>
<dbReference type="RefSeq" id="WP_136567678.1">
    <property type="nucleotide sequence ID" value="NZ_SNTZ01000023.1"/>
</dbReference>
<dbReference type="OrthoDB" id="1437631at2"/>
<reference evidence="2 3" key="1">
    <citation type="submission" date="2019-03" db="EMBL/GenBank/DDBJ databases">
        <title>Muricauda SCR12 sp.nov, a marine bacterium isolated from Pacific Ocean:the Okinawa trough.</title>
        <authorList>
            <person name="Liu L."/>
        </authorList>
    </citation>
    <scope>NUCLEOTIDE SEQUENCE [LARGE SCALE GENOMIC DNA]</scope>
    <source>
        <strain evidence="2 3">SCR12</strain>
    </source>
</reference>
<evidence type="ECO:0000313" key="2">
    <source>
        <dbReference type="EMBL" id="THV56799.1"/>
    </source>
</evidence>
<dbReference type="EMBL" id="SNTZ01000023">
    <property type="protein sequence ID" value="THV56799.1"/>
    <property type="molecule type" value="Genomic_DNA"/>
</dbReference>
<dbReference type="PROSITE" id="PS51257">
    <property type="entry name" value="PROKAR_LIPOPROTEIN"/>
    <property type="match status" value="1"/>
</dbReference>
<dbReference type="AlphaFoldDB" id="A0A4S8RP86"/>
<keyword evidence="1" id="KW-0732">Signal</keyword>
<organism evidence="2 3">
    <name type="scientific">Flagellimonas alvinocaridis</name>
    <dbReference type="NCBI Taxonomy" id="2530200"/>
    <lineage>
        <taxon>Bacteria</taxon>
        <taxon>Pseudomonadati</taxon>
        <taxon>Bacteroidota</taxon>
        <taxon>Flavobacteriia</taxon>
        <taxon>Flavobacteriales</taxon>
        <taxon>Flavobacteriaceae</taxon>
        <taxon>Flagellimonas</taxon>
    </lineage>
</organism>
<dbReference type="Gene3D" id="2.40.128.270">
    <property type="match status" value="1"/>
</dbReference>
<evidence type="ECO:0008006" key="4">
    <source>
        <dbReference type="Google" id="ProtNLM"/>
    </source>
</evidence>
<accession>A0A4S8RP86</accession>
<gene>
    <name evidence="2" type="ORF">EZV76_16725</name>
</gene>
<protein>
    <recommendedName>
        <fullName evidence="4">META domain-containing protein</fullName>
    </recommendedName>
</protein>
<sequence length="153" mass="16844">MKTIGLLKKLVSIIPILLMALVSCSNDDGTISYDFVGSWKVAYYMEGNQKVTKEENPTWPDYNNGDITATFTVPDGNGKGVVSGISVTNGYHGGYTLERNGTLTIDPIATTLVNEPDWTDLYHITGPKTFKIKGSKLFLYSEDEDLVIVMEPN</sequence>
<evidence type="ECO:0000313" key="3">
    <source>
        <dbReference type="Proteomes" id="UP000310406"/>
    </source>
</evidence>
<feature type="signal peptide" evidence="1">
    <location>
        <begin position="1"/>
        <end position="25"/>
    </location>
</feature>
<keyword evidence="3" id="KW-1185">Reference proteome</keyword>
<name>A0A4S8RP86_9FLAO</name>
<comment type="caution">
    <text evidence="2">The sequence shown here is derived from an EMBL/GenBank/DDBJ whole genome shotgun (WGS) entry which is preliminary data.</text>
</comment>
<dbReference type="InterPro" id="IPR038670">
    <property type="entry name" value="HslJ-like_sf"/>
</dbReference>
<proteinExistence type="predicted"/>